<dbReference type="EMBL" id="JBHSFU010000004">
    <property type="protein sequence ID" value="MFC4557993.1"/>
    <property type="molecule type" value="Genomic_DNA"/>
</dbReference>
<accession>A0ABV9DIT9</accession>
<protein>
    <submittedName>
        <fullName evidence="2">WD40 repeat domain-containing protein</fullName>
    </submittedName>
</protein>
<feature type="chain" id="PRO_5047185472" evidence="1">
    <location>
        <begin position="26"/>
        <end position="820"/>
    </location>
</feature>
<dbReference type="PANTHER" id="PTHR40274:SF3">
    <property type="entry name" value="VIRGINIAMYCIN B LYASE"/>
    <property type="match status" value="1"/>
</dbReference>
<reference evidence="3" key="1">
    <citation type="journal article" date="2019" name="Int. J. Syst. Evol. Microbiol.">
        <title>The Global Catalogue of Microorganisms (GCM) 10K type strain sequencing project: providing services to taxonomists for standard genome sequencing and annotation.</title>
        <authorList>
            <consortium name="The Broad Institute Genomics Platform"/>
            <consortium name="The Broad Institute Genome Sequencing Center for Infectious Disease"/>
            <person name="Wu L."/>
            <person name="Ma J."/>
        </authorList>
    </citation>
    <scope>NUCLEOTIDE SEQUENCE [LARGE SCALE GENOMIC DNA]</scope>
    <source>
        <strain evidence="3">CGMCC 4.7426</strain>
    </source>
</reference>
<organism evidence="2 3">
    <name type="scientific">Virgibacillus kekensis</name>
    <dbReference type="NCBI Taxonomy" id="202261"/>
    <lineage>
        <taxon>Bacteria</taxon>
        <taxon>Bacillati</taxon>
        <taxon>Bacillota</taxon>
        <taxon>Bacilli</taxon>
        <taxon>Bacillales</taxon>
        <taxon>Bacillaceae</taxon>
        <taxon>Virgibacillus</taxon>
    </lineage>
</organism>
<feature type="signal peptide" evidence="1">
    <location>
        <begin position="1"/>
        <end position="25"/>
    </location>
</feature>
<dbReference type="InterPro" id="IPR051344">
    <property type="entry name" value="Vgb"/>
</dbReference>
<evidence type="ECO:0000313" key="2">
    <source>
        <dbReference type="EMBL" id="MFC4557993.1"/>
    </source>
</evidence>
<dbReference type="InterPro" id="IPR008979">
    <property type="entry name" value="Galactose-bd-like_sf"/>
</dbReference>
<dbReference type="SUPFAM" id="SSF49785">
    <property type="entry name" value="Galactose-binding domain-like"/>
    <property type="match status" value="1"/>
</dbReference>
<keyword evidence="1" id="KW-0732">Signal</keyword>
<evidence type="ECO:0000256" key="1">
    <source>
        <dbReference type="SAM" id="SignalP"/>
    </source>
</evidence>
<dbReference type="Gene3D" id="2.60.120.260">
    <property type="entry name" value="Galactose-binding domain-like"/>
    <property type="match status" value="1"/>
</dbReference>
<dbReference type="Gene3D" id="2.130.10.10">
    <property type="entry name" value="YVTN repeat-like/Quinoprotein amine dehydrogenase"/>
    <property type="match status" value="3"/>
</dbReference>
<dbReference type="SUPFAM" id="SSF75011">
    <property type="entry name" value="3-carboxy-cis,cis-mucoante lactonizing enzyme"/>
    <property type="match status" value="1"/>
</dbReference>
<dbReference type="PANTHER" id="PTHR40274">
    <property type="entry name" value="VIRGINIAMYCIN B LYASE"/>
    <property type="match status" value="1"/>
</dbReference>
<dbReference type="Proteomes" id="UP001595989">
    <property type="component" value="Unassembled WGS sequence"/>
</dbReference>
<dbReference type="RefSeq" id="WP_390294260.1">
    <property type="nucleotide sequence ID" value="NZ_JBHSFU010000004.1"/>
</dbReference>
<name>A0ABV9DIT9_9BACI</name>
<dbReference type="InterPro" id="IPR015943">
    <property type="entry name" value="WD40/YVTN_repeat-like_dom_sf"/>
</dbReference>
<proteinExistence type="predicted"/>
<keyword evidence="3" id="KW-1185">Reference proteome</keyword>
<gene>
    <name evidence="2" type="ORF">ACFO3D_07200</name>
</gene>
<evidence type="ECO:0000313" key="3">
    <source>
        <dbReference type="Proteomes" id="UP001595989"/>
    </source>
</evidence>
<sequence>MKKQSGKFLSSLVFLCFLIGFLVTNNNTDASSLEVILTNPGFEDPVVNGVIPGWDQIYGDGGFDVTDTVSHSGDYSLHVNVDNDSKSYGMDSEFIEIDSGETYTASVMTNVKTGQPKVYMRFYDSDKNRIKQYFSGSHSMNQWEELSVTGKAPEEASFASILIYSSVGANTEAYFDDVTLNREDAINENKIEKIGIPIRSVTVPGAAYGPGPNGEEYIYAVANGNPASLSVVNAHTGERVKTFSLPGAHNSWGLTVAPNGTLYIASGRNANMYQWVPGSESITTYRTPIKDESYIWTVRADEEGLIYGGTYPSGKVFQFNPKDNTFRDYGQLIEGIKYTRSVAVGKGKVYAGLGTPAHLVELDTVTGDKKEIQLPEEYQDQKFVYDLSYEGNLLFARLTPANDTLVYDVVQEEWIDTIKNTTAIGDIVSPRGPENKVYIRKDEFIYSYDLRTHELVSTGVQFINGVSASRSFGWIHLENSDYPGRSLVSMTSRGEIFIYNPQNGNHKTLHGDVQGQPTDIQSLSKGPDGRIYIGGYLSPQGMGVYNPETGELKQLNGMSQIEGMGSHNGKLYMGTYPGANIFAYDPTEPWNYGNNPRKLFSLDNTHSQDRPFAFESAGDKLAIGTVPDYGQLGGALTFYDPGTDQFDVHRNVVENQSIIELKYKDGLIYGTTSIWGGYGIDPTETEAKMFIWDVEKGEKVWEGVPVPGEEAVSAVTFDNEGYLWGLTAGHVFKFDPVTREIMKVKEIFYHESGSMYYHGRDLVFDEDGYLYGATLGKVFKINPDTLKVDILAENASLLTQDSKGDIYFSRGTELFKYDTD</sequence>
<dbReference type="SUPFAM" id="SSF69322">
    <property type="entry name" value="Tricorn protease domain 2"/>
    <property type="match status" value="1"/>
</dbReference>
<comment type="caution">
    <text evidence="2">The sequence shown here is derived from an EMBL/GenBank/DDBJ whole genome shotgun (WGS) entry which is preliminary data.</text>
</comment>